<protein>
    <recommendedName>
        <fullName evidence="8">Bifunctional purine biosynthesis protein PurH</fullName>
    </recommendedName>
    <domain>
        <recommendedName>
            <fullName evidence="8">Phosphoribosylaminoimidazolecarboxamide formyltransferase</fullName>
            <ecNumber evidence="8">2.1.2.3</ecNumber>
        </recommendedName>
        <alternativeName>
            <fullName evidence="8">AICAR transformylase</fullName>
        </alternativeName>
    </domain>
    <domain>
        <recommendedName>
            <fullName evidence="8">IMP cyclohydrolase</fullName>
            <ecNumber evidence="8">3.5.4.10</ecNumber>
        </recommendedName>
        <alternativeName>
            <fullName evidence="8">ATIC</fullName>
        </alternativeName>
        <alternativeName>
            <fullName evidence="8">IMP synthase</fullName>
        </alternativeName>
        <alternativeName>
            <fullName evidence="8">Inosinicase</fullName>
        </alternativeName>
    </domain>
</protein>
<reference evidence="11" key="1">
    <citation type="journal article" date="2019" name="Int. J. Syst. Evol. Microbiol.">
        <title>The Global Catalogue of Microorganisms (GCM) 10K type strain sequencing project: providing services to taxonomists for standard genome sequencing and annotation.</title>
        <authorList>
            <consortium name="The Broad Institute Genomics Platform"/>
            <consortium name="The Broad Institute Genome Sequencing Center for Infectious Disease"/>
            <person name="Wu L."/>
            <person name="Ma J."/>
        </authorList>
    </citation>
    <scope>NUCLEOTIDE SEQUENCE [LARGE SCALE GENOMIC DNA]</scope>
    <source>
        <strain evidence="11">JCM 9371</strain>
    </source>
</reference>
<dbReference type="InterPro" id="IPR024051">
    <property type="entry name" value="AICAR_Tfase_dup_dom_sf"/>
</dbReference>
<dbReference type="Gene3D" id="3.40.50.1380">
    <property type="entry name" value="Methylglyoxal synthase-like domain"/>
    <property type="match status" value="1"/>
</dbReference>
<evidence type="ECO:0000256" key="1">
    <source>
        <dbReference type="ARBA" id="ARBA00004844"/>
    </source>
</evidence>
<dbReference type="RefSeq" id="WP_131755560.1">
    <property type="nucleotide sequence ID" value="NZ_CAACUY010000006.1"/>
</dbReference>
<evidence type="ECO:0000256" key="6">
    <source>
        <dbReference type="ARBA" id="ARBA00022801"/>
    </source>
</evidence>
<dbReference type="Pfam" id="PF01808">
    <property type="entry name" value="AICARFT_IMPCHas"/>
    <property type="match status" value="1"/>
</dbReference>
<dbReference type="InterPro" id="IPR011607">
    <property type="entry name" value="MGS-like_dom"/>
</dbReference>
<dbReference type="PIRSF" id="PIRSF000414">
    <property type="entry name" value="AICARFT_IMPCHas"/>
    <property type="match status" value="1"/>
</dbReference>
<dbReference type="Proteomes" id="UP001597063">
    <property type="component" value="Unassembled WGS sequence"/>
</dbReference>
<accession>A0ABW2XMI3</accession>
<dbReference type="HAMAP" id="MF_00139">
    <property type="entry name" value="PurH"/>
    <property type="match status" value="1"/>
</dbReference>
<keyword evidence="4 8" id="KW-0808">Transferase</keyword>
<comment type="catalytic activity">
    <reaction evidence="8">
        <text>IMP + H2O = 5-formamido-1-(5-phospho-D-ribosyl)imidazole-4-carboxamide</text>
        <dbReference type="Rhea" id="RHEA:18445"/>
        <dbReference type="ChEBI" id="CHEBI:15377"/>
        <dbReference type="ChEBI" id="CHEBI:58053"/>
        <dbReference type="ChEBI" id="CHEBI:58467"/>
        <dbReference type="EC" id="3.5.4.10"/>
    </reaction>
</comment>
<keyword evidence="11" id="KW-1185">Reference proteome</keyword>
<dbReference type="SUPFAM" id="SSF53927">
    <property type="entry name" value="Cytidine deaminase-like"/>
    <property type="match status" value="1"/>
</dbReference>
<dbReference type="PROSITE" id="PS51855">
    <property type="entry name" value="MGS"/>
    <property type="match status" value="1"/>
</dbReference>
<dbReference type="SMART" id="SM00798">
    <property type="entry name" value="AICARFT_IMPCHas"/>
    <property type="match status" value="1"/>
</dbReference>
<gene>
    <name evidence="8 10" type="primary">purH</name>
    <name evidence="10" type="ORF">ACFQZM_13300</name>
</gene>
<comment type="pathway">
    <text evidence="1 8">Purine metabolism; IMP biosynthesis via de novo pathway; IMP from 5-formamido-1-(5-phospho-D-ribosyl)imidazole-4-carboxamide: step 1/1.</text>
</comment>
<dbReference type="SMART" id="SM00851">
    <property type="entry name" value="MGS"/>
    <property type="match status" value="1"/>
</dbReference>
<comment type="caution">
    <text evidence="10">The sequence shown here is derived from an EMBL/GenBank/DDBJ whole genome shotgun (WGS) entry which is preliminary data.</text>
</comment>
<evidence type="ECO:0000313" key="11">
    <source>
        <dbReference type="Proteomes" id="UP001597063"/>
    </source>
</evidence>
<dbReference type="Pfam" id="PF02142">
    <property type="entry name" value="MGS"/>
    <property type="match status" value="1"/>
</dbReference>
<keyword evidence="7 8" id="KW-0511">Multifunctional enzyme</keyword>
<dbReference type="EC" id="3.5.4.10" evidence="8"/>
<evidence type="ECO:0000256" key="2">
    <source>
        <dbReference type="ARBA" id="ARBA00004954"/>
    </source>
</evidence>
<dbReference type="NCBIfam" id="TIGR00355">
    <property type="entry name" value="purH"/>
    <property type="match status" value="1"/>
</dbReference>
<comment type="pathway">
    <text evidence="2 8">Purine metabolism; IMP biosynthesis via de novo pathway; 5-formamido-1-(5-phospho-D-ribosyl)imidazole-4-carboxamide from 5-amino-1-(5-phospho-D-ribosyl)imidazole-4-carboxamide (10-formyl THF route): step 1/1.</text>
</comment>
<proteinExistence type="inferred from homology"/>
<dbReference type="CDD" id="cd01421">
    <property type="entry name" value="IMPCH"/>
    <property type="match status" value="1"/>
</dbReference>
<dbReference type="PANTHER" id="PTHR11692:SF0">
    <property type="entry name" value="BIFUNCTIONAL PURINE BIOSYNTHESIS PROTEIN ATIC"/>
    <property type="match status" value="1"/>
</dbReference>
<comment type="domain">
    <text evidence="8">The IMP cyclohydrolase activity resides in the N-terminal region.</text>
</comment>
<evidence type="ECO:0000259" key="9">
    <source>
        <dbReference type="PROSITE" id="PS51855"/>
    </source>
</evidence>
<dbReference type="EC" id="2.1.2.3" evidence="8"/>
<keyword evidence="6 8" id="KW-0378">Hydrolase</keyword>
<dbReference type="Gene3D" id="3.40.140.20">
    <property type="match status" value="2"/>
</dbReference>
<evidence type="ECO:0000256" key="5">
    <source>
        <dbReference type="ARBA" id="ARBA00022755"/>
    </source>
</evidence>
<dbReference type="EMBL" id="JBHTGP010000006">
    <property type="protein sequence ID" value="MFD0685481.1"/>
    <property type="molecule type" value="Genomic_DNA"/>
</dbReference>
<evidence type="ECO:0000256" key="8">
    <source>
        <dbReference type="HAMAP-Rule" id="MF_00139"/>
    </source>
</evidence>
<dbReference type="NCBIfam" id="NF002049">
    <property type="entry name" value="PRK00881.1"/>
    <property type="match status" value="1"/>
</dbReference>
<sequence>MSRVAIKRALISVYDKTGLEDLARGLHEAGVEIVSTGSTAGRIAAAGVPVMKVEKLTGFPECLDGRVKTLHPKVHAGLLADRRKEDHLQQLDDLHVEPFDLAVVNLYPFAATVASGAKPDECVEQIDIGGPTMVRAAAKNHASVAVVVDPSAYGAVLAAVEAGGFTLEERRRLAAAAFAHTASYDVAVASWFASEYAPDETAADAKWPDFLGATWERSNVLRYGENPHQRAALYRTPGEAGLAGAEQLYGKEMSYNNYVDTDAARRAAYDFAEPCVAIIKHANPCGIAVGADVADAHRRAHACDPVSAYGGVIAANRPVTAEMARQVTESFAEVVVAPSFDDEAVDVLKARFKNIRLLVCPDAPSGATEYRRIDGGLLLQSVDRVDGAGDDPSGWELKAGAAADEATLRDLAFAWRACRSVKSNAILLAADGATVGVGMGQVNRVDSAKLAVQRAGAERAAAAVGASDAFFPFPDGLEVLTAAGVRAIVEPGGSVNDDKVIAAAEKAGITLYFTGVRHFFH</sequence>
<dbReference type="GO" id="GO:0003937">
    <property type="term" value="F:IMP cyclohydrolase activity"/>
    <property type="evidence" value="ECO:0007669"/>
    <property type="project" value="UniProtKB-EC"/>
</dbReference>
<dbReference type="GO" id="GO:0004643">
    <property type="term" value="F:phosphoribosylaminoimidazolecarboxamide formyltransferase activity"/>
    <property type="evidence" value="ECO:0007669"/>
    <property type="project" value="UniProtKB-EC"/>
</dbReference>
<comment type="similarity">
    <text evidence="3 8">Belongs to the PurH family.</text>
</comment>
<evidence type="ECO:0000256" key="4">
    <source>
        <dbReference type="ARBA" id="ARBA00022679"/>
    </source>
</evidence>
<name>A0ABW2XMI3_9ACTN</name>
<comment type="catalytic activity">
    <reaction evidence="8">
        <text>(6R)-10-formyltetrahydrofolate + 5-amino-1-(5-phospho-beta-D-ribosyl)imidazole-4-carboxamide = 5-formamido-1-(5-phospho-D-ribosyl)imidazole-4-carboxamide + (6S)-5,6,7,8-tetrahydrofolate</text>
        <dbReference type="Rhea" id="RHEA:22192"/>
        <dbReference type="ChEBI" id="CHEBI:57453"/>
        <dbReference type="ChEBI" id="CHEBI:58467"/>
        <dbReference type="ChEBI" id="CHEBI:58475"/>
        <dbReference type="ChEBI" id="CHEBI:195366"/>
        <dbReference type="EC" id="2.1.2.3"/>
    </reaction>
</comment>
<evidence type="ECO:0000256" key="7">
    <source>
        <dbReference type="ARBA" id="ARBA00023268"/>
    </source>
</evidence>
<keyword evidence="5 8" id="KW-0658">Purine biosynthesis</keyword>
<dbReference type="SUPFAM" id="SSF52335">
    <property type="entry name" value="Methylglyoxal synthase-like"/>
    <property type="match status" value="1"/>
</dbReference>
<dbReference type="InterPro" id="IPR002695">
    <property type="entry name" value="PurH-like"/>
</dbReference>
<evidence type="ECO:0000313" key="10">
    <source>
        <dbReference type="EMBL" id="MFD0685481.1"/>
    </source>
</evidence>
<organism evidence="10 11">
    <name type="scientific">Actinomadura fibrosa</name>
    <dbReference type="NCBI Taxonomy" id="111802"/>
    <lineage>
        <taxon>Bacteria</taxon>
        <taxon>Bacillati</taxon>
        <taxon>Actinomycetota</taxon>
        <taxon>Actinomycetes</taxon>
        <taxon>Streptosporangiales</taxon>
        <taxon>Thermomonosporaceae</taxon>
        <taxon>Actinomadura</taxon>
    </lineage>
</organism>
<dbReference type="InterPro" id="IPR036914">
    <property type="entry name" value="MGS-like_dom_sf"/>
</dbReference>
<dbReference type="PANTHER" id="PTHR11692">
    <property type="entry name" value="BIFUNCTIONAL PURINE BIOSYNTHESIS PROTEIN PURH"/>
    <property type="match status" value="1"/>
</dbReference>
<evidence type="ECO:0000256" key="3">
    <source>
        <dbReference type="ARBA" id="ARBA00007667"/>
    </source>
</evidence>
<feature type="domain" description="MGS-like" evidence="9">
    <location>
        <begin position="1"/>
        <end position="148"/>
    </location>
</feature>
<dbReference type="InterPro" id="IPR016193">
    <property type="entry name" value="Cytidine_deaminase-like"/>
</dbReference>